<dbReference type="AlphaFoldDB" id="X1RRC1"/>
<proteinExistence type="predicted"/>
<dbReference type="EMBL" id="BARW01005047">
    <property type="protein sequence ID" value="GAI69496.1"/>
    <property type="molecule type" value="Genomic_DNA"/>
</dbReference>
<sequence length="64" mass="7325">MVQRPTKGRPVYRLLNIKNPRFYNSGSQSNSYKKTVHVLKVIEETIPFMFTNDTLSRHVGTGGD</sequence>
<organism evidence="1">
    <name type="scientific">marine sediment metagenome</name>
    <dbReference type="NCBI Taxonomy" id="412755"/>
    <lineage>
        <taxon>unclassified sequences</taxon>
        <taxon>metagenomes</taxon>
        <taxon>ecological metagenomes</taxon>
    </lineage>
</organism>
<name>X1RRC1_9ZZZZ</name>
<accession>X1RRC1</accession>
<gene>
    <name evidence="1" type="ORF">S12H4_11309</name>
</gene>
<protein>
    <submittedName>
        <fullName evidence="1">Uncharacterized protein</fullName>
    </submittedName>
</protein>
<evidence type="ECO:0000313" key="1">
    <source>
        <dbReference type="EMBL" id="GAI69496.1"/>
    </source>
</evidence>
<comment type="caution">
    <text evidence="1">The sequence shown here is derived from an EMBL/GenBank/DDBJ whole genome shotgun (WGS) entry which is preliminary data.</text>
</comment>
<reference evidence="1" key="1">
    <citation type="journal article" date="2014" name="Front. Microbiol.">
        <title>High frequency of phylogenetically diverse reductive dehalogenase-homologous genes in deep subseafloor sedimentary metagenomes.</title>
        <authorList>
            <person name="Kawai M."/>
            <person name="Futagami T."/>
            <person name="Toyoda A."/>
            <person name="Takaki Y."/>
            <person name="Nishi S."/>
            <person name="Hori S."/>
            <person name="Arai W."/>
            <person name="Tsubouchi T."/>
            <person name="Morono Y."/>
            <person name="Uchiyama I."/>
            <person name="Ito T."/>
            <person name="Fujiyama A."/>
            <person name="Inagaki F."/>
            <person name="Takami H."/>
        </authorList>
    </citation>
    <scope>NUCLEOTIDE SEQUENCE</scope>
    <source>
        <strain evidence="1">Expedition CK06-06</strain>
    </source>
</reference>